<organism evidence="6 7">
    <name type="scientific">Oidiodendron maius (strain Zn)</name>
    <dbReference type="NCBI Taxonomy" id="913774"/>
    <lineage>
        <taxon>Eukaryota</taxon>
        <taxon>Fungi</taxon>
        <taxon>Dikarya</taxon>
        <taxon>Ascomycota</taxon>
        <taxon>Pezizomycotina</taxon>
        <taxon>Leotiomycetes</taxon>
        <taxon>Leotiomycetes incertae sedis</taxon>
        <taxon>Myxotrichaceae</taxon>
        <taxon>Oidiodendron</taxon>
    </lineage>
</organism>
<accession>A0A0C3D136</accession>
<reference evidence="6 7" key="1">
    <citation type="submission" date="2014-04" db="EMBL/GenBank/DDBJ databases">
        <authorList>
            <consortium name="DOE Joint Genome Institute"/>
            <person name="Kuo A."/>
            <person name="Martino E."/>
            <person name="Perotto S."/>
            <person name="Kohler A."/>
            <person name="Nagy L.G."/>
            <person name="Floudas D."/>
            <person name="Copeland A."/>
            <person name="Barry K.W."/>
            <person name="Cichocki N."/>
            <person name="Veneault-Fourrey C."/>
            <person name="LaButti K."/>
            <person name="Lindquist E.A."/>
            <person name="Lipzen A."/>
            <person name="Lundell T."/>
            <person name="Morin E."/>
            <person name="Murat C."/>
            <person name="Sun H."/>
            <person name="Tunlid A."/>
            <person name="Henrissat B."/>
            <person name="Grigoriev I.V."/>
            <person name="Hibbett D.S."/>
            <person name="Martin F."/>
            <person name="Nordberg H.P."/>
            <person name="Cantor M.N."/>
            <person name="Hua S.X."/>
        </authorList>
    </citation>
    <scope>NUCLEOTIDE SEQUENCE [LARGE SCALE GENOMIC DNA]</scope>
    <source>
        <strain evidence="6 7">Zn</strain>
    </source>
</reference>
<dbReference type="Pfam" id="PF11894">
    <property type="entry name" value="Nup192"/>
    <property type="match status" value="1"/>
</dbReference>
<evidence type="ECO:0000313" key="6">
    <source>
        <dbReference type="EMBL" id="KIN04969.1"/>
    </source>
</evidence>
<evidence type="ECO:0000256" key="5">
    <source>
        <dbReference type="SAM" id="Coils"/>
    </source>
</evidence>
<sequence>MPAQHGLESLQALHADLLALSESRLSNVERLGIQLEAHIQDFRALLDKRARSEESRKSLETGQLNVDGGYSINDEFQQSAKKLADTLDLDELAAAKLLLEAQGESESTGRSLLTCSIVRFHQRRKELLDCIRLIFDLAADVNREENERDGLLHLADQVVKPPNSPTAPNDTLRYIRRCLTSMGDIKIWLQKLAEISNTGSVTGQHSEVLETIEYQRVSLVKQHELVGIIVFYLVKQNHTILADFELVLETLKKVDKFDSLLLHYFPALSAYISRFGSQEGGASITEARALNEKYLNQVDEKPWSLPYAQAAFRVWWLAEYSGWYGEHYDGSLTQNQLDEESKQRSKQFAAALKDGAFDFILSLSADVKSSDWHDPARHGLRQWLQRKAPPLLSDSIPFADFFQRVLMEQLESFIEGFITNLPDILRKLRLDEDEQRQLSNTHDHELDLERFIVTISYAFEGRPKAALEAFWDVPDGALMGFIQWASRRASTPLVSAFCEMLQAISEDDECGTSAHQFLLDEGSQSSGKMRRTHSLTWDQIFKELSFFSSKLRDRPAAPQTYSSGKPNSDHAEMEPESFLMLECYLRLITRLCTASAEARLFLMQHPSFHLTELLFQLASSSIQPRLKACAFTTLQSLLTDKSKEAGDYMWMALDMWISGGNSPGSSMPKSSNSTPMSAVSAERILRGLGNGFEEPNAFVQLLHALVMPNSGESGLHDGLPFPENLGAANRMPGIDPYVDFALGQVFGTQISELNDVVQIRLLQLTCLDFIAICLDTFNEDLVVFANRSSVTVDSAISASNLQTYVLLHPFSRVMEWMFNEKIMNALFATIHQNVEDVASAAPDSPLVLCLLRGIHVLASILDLQPTYLDIVRPIVKSHSSHRRISVANAAFTSFEDGVLNHLVIIPDLGLYCGSGHADLVIASLSLLEKLSASPKLASTPSVGLGRRSDRNKAIAALEANGDTEAISRALLQEINADIDINQGPASATYIIKLKILDFLTSCLKASPGQPTIAHLLLGFECNNNVLDVDINSPFNHGISLFHAILGMVLDIPLVEEIGIVSSWLVTLKYKGLQVLHQLWQAPLSSALTMVELRASQALFIMFIKPDLIQPDLVWDGLYLADPAFLLSPAASCLSEFLSQRALTIQYVSAELRQLSSLHSPSLKKRVFATLLGSTTTETGEQIENPSVFDLFEFVELDFSQPGTLTSPQWFQDMDLDVCVVTEDETLRIYDISKVRELLLLRRAELERGKKLENQQDAALVDAQCEELISFCVIDNQVKYFWESRLRLLRAWVQLVQLTIETGDFEGPDKTSLVLRTLRTILSSLENRLDNTEESMELARLAKSLVFSLEFDSESFKQGDMGDVVSDRLFHLFQVSLRAINSLGANPPLKEIFYTISYRYLTGMSDVSGVSGIYRRHSTQTIKAAGERFIDVVCDDAYAGEPMCRISALLFLGALVKMAEKDNSRYIIESLGRLNFIGVLVDSIRNIPNELRDTAREDISLQLSYFHARLALLLHVAQSRFGASVVLTAGLFHSIKLSGLFAIDPELGVDIEDPDAAGKFYELLVAISRVICAVVLSRGPQNEQTLEQARLFLAENRLSVLAVLKKSAGLGVSTHSSMKSTEELADCYTLLMSVTGFIDVSISLCRGPLRLTGYRLRRLPRHGHF</sequence>
<evidence type="ECO:0000256" key="4">
    <source>
        <dbReference type="ARBA" id="ARBA00023242"/>
    </source>
</evidence>
<dbReference type="STRING" id="913774.A0A0C3D136"/>
<evidence type="ECO:0000256" key="1">
    <source>
        <dbReference type="ARBA" id="ARBA00004123"/>
    </source>
</evidence>
<dbReference type="GO" id="GO:0006999">
    <property type="term" value="P:nuclear pore organization"/>
    <property type="evidence" value="ECO:0007669"/>
    <property type="project" value="TreeGrafter"/>
</dbReference>
<proteinExistence type="inferred from homology"/>
<evidence type="ECO:0000256" key="2">
    <source>
        <dbReference type="ARBA" id="ARBA00005892"/>
    </source>
</evidence>
<reference evidence="7" key="2">
    <citation type="submission" date="2015-01" db="EMBL/GenBank/DDBJ databases">
        <title>Evolutionary Origins and Diversification of the Mycorrhizal Mutualists.</title>
        <authorList>
            <consortium name="DOE Joint Genome Institute"/>
            <consortium name="Mycorrhizal Genomics Consortium"/>
            <person name="Kohler A."/>
            <person name="Kuo A."/>
            <person name="Nagy L.G."/>
            <person name="Floudas D."/>
            <person name="Copeland A."/>
            <person name="Barry K.W."/>
            <person name="Cichocki N."/>
            <person name="Veneault-Fourrey C."/>
            <person name="LaButti K."/>
            <person name="Lindquist E.A."/>
            <person name="Lipzen A."/>
            <person name="Lundell T."/>
            <person name="Morin E."/>
            <person name="Murat C."/>
            <person name="Riley R."/>
            <person name="Ohm R."/>
            <person name="Sun H."/>
            <person name="Tunlid A."/>
            <person name="Henrissat B."/>
            <person name="Grigoriev I.V."/>
            <person name="Hibbett D.S."/>
            <person name="Martin F."/>
        </authorList>
    </citation>
    <scope>NUCLEOTIDE SEQUENCE [LARGE SCALE GENOMIC DNA]</scope>
    <source>
        <strain evidence="7">Zn</strain>
    </source>
</reference>
<evidence type="ECO:0000313" key="7">
    <source>
        <dbReference type="Proteomes" id="UP000054321"/>
    </source>
</evidence>
<dbReference type="PANTHER" id="PTHR31344">
    <property type="entry name" value="NUCLEAR PORE COMPLEX PROTEIN NUP205"/>
    <property type="match status" value="1"/>
</dbReference>
<evidence type="ECO:0000256" key="3">
    <source>
        <dbReference type="ARBA" id="ARBA00022448"/>
    </source>
</evidence>
<dbReference type="PANTHER" id="PTHR31344:SF0">
    <property type="entry name" value="NUCLEAR PORE COMPLEX PROTEIN NUP205"/>
    <property type="match status" value="1"/>
</dbReference>
<name>A0A0C3D136_OIDMZ</name>
<feature type="coiled-coil region" evidence="5">
    <location>
        <begin position="1314"/>
        <end position="1341"/>
    </location>
</feature>
<dbReference type="GO" id="GO:0017056">
    <property type="term" value="F:structural constituent of nuclear pore"/>
    <property type="evidence" value="ECO:0007669"/>
    <property type="project" value="TreeGrafter"/>
</dbReference>
<protein>
    <recommendedName>
        <fullName evidence="8">Nucleoporin Nup186/Nup192/Nup205</fullName>
    </recommendedName>
</protein>
<keyword evidence="4" id="KW-0539">Nucleus</keyword>
<dbReference type="OrthoDB" id="2019644at2759"/>
<keyword evidence="5" id="KW-0175">Coiled coil</keyword>
<keyword evidence="7" id="KW-1185">Reference proteome</keyword>
<evidence type="ECO:0008006" key="8">
    <source>
        <dbReference type="Google" id="ProtNLM"/>
    </source>
</evidence>
<dbReference type="FunCoup" id="A0A0C3D136">
    <property type="interactions" value="159"/>
</dbReference>
<gene>
    <name evidence="6" type="ORF">OIDMADRAFT_115063</name>
</gene>
<dbReference type="Proteomes" id="UP000054321">
    <property type="component" value="Unassembled WGS sequence"/>
</dbReference>
<dbReference type="HOGENOM" id="CLU_002778_0_0_1"/>
<dbReference type="GO" id="GO:0044611">
    <property type="term" value="C:nuclear pore inner ring"/>
    <property type="evidence" value="ECO:0007669"/>
    <property type="project" value="TreeGrafter"/>
</dbReference>
<comment type="subcellular location">
    <subcellularLocation>
        <location evidence="1">Nucleus</location>
    </subcellularLocation>
</comment>
<dbReference type="EMBL" id="KN832872">
    <property type="protein sequence ID" value="KIN04969.1"/>
    <property type="molecule type" value="Genomic_DNA"/>
</dbReference>
<comment type="similarity">
    <text evidence="2">Belongs to the NUP186/NUP192/NUP205 family.</text>
</comment>
<keyword evidence="3" id="KW-0813">Transport</keyword>
<dbReference type="InterPro" id="IPR021827">
    <property type="entry name" value="Nup186/Nup192/Nup205"/>
</dbReference>
<dbReference type="InParanoid" id="A0A0C3D136"/>